<feature type="region of interest" description="Disordered" evidence="2">
    <location>
        <begin position="1036"/>
        <end position="1057"/>
    </location>
</feature>
<evidence type="ECO:0000256" key="2">
    <source>
        <dbReference type="SAM" id="MobiDB-lite"/>
    </source>
</evidence>
<reference evidence="5" key="1">
    <citation type="journal article" date="2021" name="J. Hered.">
        <title>Genome Assembly of Salicaceae Populus deltoides (Eastern Cottonwood) I-69 Based on Nanopore Sequencing and Hi-C Technologies.</title>
        <authorList>
            <person name="Bai S."/>
            <person name="Wu H."/>
            <person name="Zhang J."/>
            <person name="Pan Z."/>
            <person name="Zhao W."/>
            <person name="Li Z."/>
            <person name="Tong C."/>
        </authorList>
    </citation>
    <scope>NUCLEOTIDE SEQUENCE</scope>
    <source>
        <tissue evidence="5">Leaf</tissue>
    </source>
</reference>
<dbReference type="PANTHER" id="PTHR48445">
    <property type="entry name" value="OS02G0782100 PROTEIN"/>
    <property type="match status" value="1"/>
</dbReference>
<feature type="region of interest" description="Disordered" evidence="2">
    <location>
        <begin position="1344"/>
        <end position="1371"/>
    </location>
</feature>
<feature type="domain" description="RRP12 N-terminal HEAT" evidence="4">
    <location>
        <begin position="15"/>
        <end position="279"/>
    </location>
</feature>
<evidence type="ECO:0000259" key="3">
    <source>
        <dbReference type="Pfam" id="PF08161"/>
    </source>
</evidence>
<dbReference type="InterPro" id="IPR012978">
    <property type="entry name" value="HEAT_RRP12"/>
</dbReference>
<organism evidence="5 6">
    <name type="scientific">Populus deltoides</name>
    <name type="common">Eastern poplar</name>
    <name type="synonym">Eastern cottonwood</name>
    <dbReference type="NCBI Taxonomy" id="3696"/>
    <lineage>
        <taxon>Eukaryota</taxon>
        <taxon>Viridiplantae</taxon>
        <taxon>Streptophyta</taxon>
        <taxon>Embryophyta</taxon>
        <taxon>Tracheophyta</taxon>
        <taxon>Spermatophyta</taxon>
        <taxon>Magnoliopsida</taxon>
        <taxon>eudicotyledons</taxon>
        <taxon>Gunneridae</taxon>
        <taxon>Pentapetalae</taxon>
        <taxon>rosids</taxon>
        <taxon>fabids</taxon>
        <taxon>Malpighiales</taxon>
        <taxon>Salicaceae</taxon>
        <taxon>Saliceae</taxon>
        <taxon>Populus</taxon>
    </lineage>
</organism>
<feature type="compositionally biased region" description="Acidic residues" evidence="2">
    <location>
        <begin position="1073"/>
        <end position="1083"/>
    </location>
</feature>
<proteinExistence type="inferred from homology"/>
<dbReference type="InterPro" id="IPR057860">
    <property type="entry name" value="HEAT_RRP12_N"/>
</dbReference>
<evidence type="ECO:0008006" key="7">
    <source>
        <dbReference type="Google" id="ProtNLM"/>
    </source>
</evidence>
<accession>A0A8T2YK87</accession>
<dbReference type="InterPro" id="IPR011989">
    <property type="entry name" value="ARM-like"/>
</dbReference>
<dbReference type="Pfam" id="PF25772">
    <property type="entry name" value="HEAT_RRP12_N"/>
    <property type="match status" value="1"/>
</dbReference>
<feature type="compositionally biased region" description="Basic and acidic residues" evidence="2">
    <location>
        <begin position="1196"/>
        <end position="1222"/>
    </location>
</feature>
<comment type="caution">
    <text evidence="5">The sequence shown here is derived from an EMBL/GenBank/DDBJ whole genome shotgun (WGS) entry which is preliminary data.</text>
</comment>
<keyword evidence="6" id="KW-1185">Reference proteome</keyword>
<feature type="domain" description="RRP12 HEAT" evidence="3">
    <location>
        <begin position="345"/>
        <end position="639"/>
    </location>
</feature>
<dbReference type="Gene3D" id="1.25.10.10">
    <property type="entry name" value="Leucine-rich Repeat Variant"/>
    <property type="match status" value="1"/>
</dbReference>
<comment type="similarity">
    <text evidence="1">Belongs to the RRP12 family.</text>
</comment>
<evidence type="ECO:0000259" key="4">
    <source>
        <dbReference type="Pfam" id="PF25772"/>
    </source>
</evidence>
<evidence type="ECO:0000313" key="5">
    <source>
        <dbReference type="EMBL" id="KAH8505565.1"/>
    </source>
</evidence>
<feature type="region of interest" description="Disordered" evidence="2">
    <location>
        <begin position="1181"/>
        <end position="1247"/>
    </location>
</feature>
<evidence type="ECO:0000313" key="6">
    <source>
        <dbReference type="Proteomes" id="UP000807159"/>
    </source>
</evidence>
<dbReference type="SUPFAM" id="SSF48371">
    <property type="entry name" value="ARM repeat"/>
    <property type="match status" value="1"/>
</dbReference>
<protein>
    <recommendedName>
        <fullName evidence="7">ARM repeat superfamily protein</fullName>
    </recommendedName>
</protein>
<dbReference type="InterPro" id="IPR016024">
    <property type="entry name" value="ARM-type_fold"/>
</dbReference>
<dbReference type="Proteomes" id="UP000807159">
    <property type="component" value="Chromosome 6"/>
</dbReference>
<evidence type="ECO:0000256" key="1">
    <source>
        <dbReference type="ARBA" id="ARBA00007690"/>
    </source>
</evidence>
<dbReference type="EMBL" id="JACEGQ020000006">
    <property type="protein sequence ID" value="KAH8505565.1"/>
    <property type="molecule type" value="Genomic_DNA"/>
</dbReference>
<name>A0A8T2YK87_POPDE</name>
<dbReference type="PANTHER" id="PTHR48445:SF1">
    <property type="entry name" value="OS02G0782100 PROTEIN"/>
    <property type="match status" value="1"/>
</dbReference>
<feature type="region of interest" description="Disordered" evidence="2">
    <location>
        <begin position="1073"/>
        <end position="1096"/>
    </location>
</feature>
<sequence>MEGIEFDAPSLSFPENDFCDSILSRYSTSTQDDHHHLCAIIGTMSQELKDQNLPCTPIAYFGAACSSLDRLSSSYSDPSPYVIDSLITILSLALPRISIPILKKKRELVSNVVVRVLKLNYSVTAGAVVSGLKCVAHLLSIRDSFNWDDISQLFGVLLSFMTDSRIKVRRQSHSCIRDTLLNFQGTPALAPASEAITNSFEKFLLLAGGSNVASTDGPKGAQHVLYILDALKECLPLLSIKCVTAILKYFKTLLELRQPVVTRRVTDSLKVVCLHPGLQVPAEPLLDLLCSLALYASTNETSADNMTFTASLLDVGMKKVYSLNRQICVVKLPIVFSTLKDILASEHEEAIFAATQALKNSINSCIDESLIKQGVDQITINKNAETRKCGPTVIEKVCAIIESLLDYHYSAVWDMVFQVVSTLFDKLGNYSSYFMRGTLKNLADMQRLPDEDFPYRKQLHESLGSALGAMGPETFLNLLPLKLEVDDLSEVNVWLFPILKQYTVGARLSFFTESVLSMLELDGRIISARSADALVYSLWSLLPSFCNYPLDTAESFQDLEKALCGALSEECDIRGIVCSALQVLIQQNKRIIEEQDDLTVTEVGIAEQHAIARYTLQVATDNLRVLRSSARNLLTVLSGILLESPKDDGGLLQSTIREFSSIADKEVVKRIYLKTMQKLLAVTQKATKAENSRDSNSMRIDDSSNDSRARLFDLAVSLLPGLDGEQINVLYSAVKPALQDMEGLIQKRAYKVLSIILQRYDGFITPRFGELLQLMIDVLPSCHFSAKRHRLDCIYCLIVHIPKDSEQRRHEILTSFLTEIILALKEVNKRTRNRAYDVLVQIGHTFGDEENGGKKENLYQFFNMVAGGLALESPHMISAAMKGVARLAYEFSDLVSIAYKLLPSTFLLLQRKNREIIKANLGLLKVLVAKSQAEGLQMFLGSVVEGLLRWQDDTKNHFKAKWFRFITNVVENCFCGHALFNATMFFYSGVGYAVRQHVKHILEMLVKKCGLDAVKAVMPEEHIKLLTNIRKIKERGERKHAASSDETKSHMSRATTSRISRWNHTKIFSDFSDGETENSDGEYMDTKTVSGRHSKFSSQLKPKASLRSVTFDDVKKVMDSWHGLLYSDYFIMGDLTILVTKDIINNPSTESRALLQPLNLYWTLDESDRWCLMVLPSDQPHLKRKQESDDDPEIDSEGRLIVREGGKPKKEKPSNPDSDARSEAGSFKSLNSKKTQKRRKTSNSGWAYTGSEYASKKAGGDVKRKDKLEPYAYWPLDRKMMSRRPEHRAAARKGMASVVKLTKKLEGKSASAALSMKLIKSNSQKKGNKRKSSYTVACSSFDTDSSGCGNVHDRKTTGKPISNDVATLLAT</sequence>
<gene>
    <name evidence="5" type="ORF">H0E87_012697</name>
</gene>
<feature type="compositionally biased region" description="Basic and acidic residues" evidence="2">
    <location>
        <begin position="1036"/>
        <end position="1049"/>
    </location>
</feature>
<dbReference type="Pfam" id="PF08161">
    <property type="entry name" value="RRP12_HEAT"/>
    <property type="match status" value="1"/>
</dbReference>